<dbReference type="STRING" id="1123010.SAMN02745724_02209"/>
<feature type="chain" id="PRO_5011715725" evidence="2">
    <location>
        <begin position="22"/>
        <end position="571"/>
    </location>
</feature>
<dbReference type="Pfam" id="PF06580">
    <property type="entry name" value="His_kinase"/>
    <property type="match status" value="1"/>
</dbReference>
<accession>A0A1I1KXX0</accession>
<feature type="domain" description="Signal transduction histidine kinase internal region" evidence="3">
    <location>
        <begin position="382"/>
        <end position="459"/>
    </location>
</feature>
<evidence type="ECO:0000256" key="2">
    <source>
        <dbReference type="SAM" id="SignalP"/>
    </source>
</evidence>
<keyword evidence="1" id="KW-0812">Transmembrane</keyword>
<feature type="transmembrane region" description="Helical" evidence="1">
    <location>
        <begin position="348"/>
        <end position="368"/>
    </location>
</feature>
<evidence type="ECO:0000313" key="4">
    <source>
        <dbReference type="EMBL" id="SFC65581.1"/>
    </source>
</evidence>
<feature type="transmembrane region" description="Helical" evidence="1">
    <location>
        <begin position="324"/>
        <end position="342"/>
    </location>
</feature>
<keyword evidence="4" id="KW-0808">Transferase</keyword>
<feature type="transmembrane region" description="Helical" evidence="1">
    <location>
        <begin position="212"/>
        <end position="234"/>
    </location>
</feature>
<organism evidence="4 5">
    <name type="scientific">Pseudoalteromonas denitrificans DSM 6059</name>
    <dbReference type="NCBI Taxonomy" id="1123010"/>
    <lineage>
        <taxon>Bacteria</taxon>
        <taxon>Pseudomonadati</taxon>
        <taxon>Pseudomonadota</taxon>
        <taxon>Gammaproteobacteria</taxon>
        <taxon>Alteromonadales</taxon>
        <taxon>Pseudoalteromonadaceae</taxon>
        <taxon>Pseudoalteromonas</taxon>
    </lineage>
</organism>
<evidence type="ECO:0000313" key="5">
    <source>
        <dbReference type="Proteomes" id="UP000198862"/>
    </source>
</evidence>
<feature type="transmembrane region" description="Helical" evidence="1">
    <location>
        <begin position="295"/>
        <end position="312"/>
    </location>
</feature>
<dbReference type="RefSeq" id="WP_091983615.1">
    <property type="nucleotide sequence ID" value="NZ_FOLO01000014.1"/>
</dbReference>
<protein>
    <submittedName>
        <fullName evidence="4">Histidine kinase</fullName>
    </submittedName>
</protein>
<feature type="transmembrane region" description="Helical" evidence="1">
    <location>
        <begin position="182"/>
        <end position="205"/>
    </location>
</feature>
<feature type="transmembrane region" description="Helical" evidence="1">
    <location>
        <begin position="273"/>
        <end position="289"/>
    </location>
</feature>
<evidence type="ECO:0000259" key="3">
    <source>
        <dbReference type="Pfam" id="PF06580"/>
    </source>
</evidence>
<dbReference type="GO" id="GO:0016020">
    <property type="term" value="C:membrane"/>
    <property type="evidence" value="ECO:0007669"/>
    <property type="project" value="InterPro"/>
</dbReference>
<dbReference type="InterPro" id="IPR050640">
    <property type="entry name" value="Bact_2-comp_sensor_kinase"/>
</dbReference>
<gene>
    <name evidence="4" type="ORF">SAMN02745724_02209</name>
</gene>
<keyword evidence="1" id="KW-0472">Membrane</keyword>
<dbReference type="Proteomes" id="UP000198862">
    <property type="component" value="Unassembled WGS sequence"/>
</dbReference>
<evidence type="ECO:0000256" key="1">
    <source>
        <dbReference type="SAM" id="Phobius"/>
    </source>
</evidence>
<keyword evidence="1" id="KW-1133">Transmembrane helix</keyword>
<keyword evidence="4" id="KW-0418">Kinase</keyword>
<keyword evidence="5" id="KW-1185">Reference proteome</keyword>
<dbReference type="GO" id="GO:0000155">
    <property type="term" value="F:phosphorelay sensor kinase activity"/>
    <property type="evidence" value="ECO:0007669"/>
    <property type="project" value="InterPro"/>
</dbReference>
<proteinExistence type="predicted"/>
<dbReference type="EMBL" id="FOLO01000014">
    <property type="protein sequence ID" value="SFC65581.1"/>
    <property type="molecule type" value="Genomic_DNA"/>
</dbReference>
<keyword evidence="2" id="KW-0732">Signal</keyword>
<sequence length="571" mass="65886">MKIYNVLITFVFLLLSTKAIAQETKVQPANYFQSLGQDARVSNGTVANCHDIYLDDSDWSKLNLSLISEHQHYCIRIPVNVNKSQVPRYTILRAIFLGSAKFYWDGKFIADKGKPGVDLSLEQVGPIEMMAPLSQAELSQGAHLLSIELSTYHHIEDMHAIYYGMFITSKNVKQDINFQQKLIPLMLCGAMFLLTVFFALIYFLYEKRPAYIIFSCLCLFSGSLIGLEVIKYFWNYPWDFHIVRLRIIITNVLLTGMALIAYYLFYYQVKQKVTWLGFSLICFIGLALFTPSYDIKSLSIFVLALFISLFINAQAFRKKQSSSLVHLSILSAGFTLMIVLPFSFIDKWFAALFSFIALANLYSLIVQFGQERSKAMQSLRLEAQMLRRNLQPHFLMNSLTLIVEWVETEPKLAVKFIDALADEFRLLNLMSQQKLVPWSNEVALCQKHFEIMQYRYQKNIQLNIEVIESDFLVPPAIIHTIIENAFSHNRIKNGDSFDIQIKTTEKIDIKVITPFRNNNHQGSGIGENYIKTRLTESFNHNWIFESAAKNDTWQTRIKFPLIKNVELDEGE</sequence>
<dbReference type="OrthoDB" id="625140at2"/>
<name>A0A1I1KXX0_9GAMM</name>
<dbReference type="InterPro" id="IPR010559">
    <property type="entry name" value="Sig_transdc_His_kin_internal"/>
</dbReference>
<feature type="transmembrane region" description="Helical" evidence="1">
    <location>
        <begin position="246"/>
        <end position="266"/>
    </location>
</feature>
<feature type="signal peptide" evidence="2">
    <location>
        <begin position="1"/>
        <end position="21"/>
    </location>
</feature>
<reference evidence="4 5" key="1">
    <citation type="submission" date="2016-10" db="EMBL/GenBank/DDBJ databases">
        <authorList>
            <person name="de Groot N.N."/>
        </authorList>
    </citation>
    <scope>NUCLEOTIDE SEQUENCE [LARGE SCALE GENOMIC DNA]</scope>
    <source>
        <strain evidence="4 5">DSM 6059</strain>
    </source>
</reference>
<dbReference type="PANTHER" id="PTHR34220">
    <property type="entry name" value="SENSOR HISTIDINE KINASE YPDA"/>
    <property type="match status" value="1"/>
</dbReference>
<dbReference type="PANTHER" id="PTHR34220:SF7">
    <property type="entry name" value="SENSOR HISTIDINE KINASE YPDA"/>
    <property type="match status" value="1"/>
</dbReference>
<dbReference type="AlphaFoldDB" id="A0A1I1KXX0"/>